<evidence type="ECO:0000256" key="5">
    <source>
        <dbReference type="ARBA" id="ARBA00023242"/>
    </source>
</evidence>
<evidence type="ECO:0000256" key="2">
    <source>
        <dbReference type="ARBA" id="ARBA00005371"/>
    </source>
</evidence>
<dbReference type="InterPro" id="IPR002999">
    <property type="entry name" value="Tudor"/>
</dbReference>
<comment type="similarity">
    <text evidence="2">Belongs to the SMN family.</text>
</comment>
<keyword evidence="8" id="KW-1185">Reference proteome</keyword>
<dbReference type="GO" id="GO:0006397">
    <property type="term" value="P:mRNA processing"/>
    <property type="evidence" value="ECO:0007669"/>
    <property type="project" value="UniProtKB-KW"/>
</dbReference>
<dbReference type="Proteomes" id="UP001208570">
    <property type="component" value="Unassembled WGS sequence"/>
</dbReference>
<evidence type="ECO:0000313" key="8">
    <source>
        <dbReference type="Proteomes" id="UP001208570"/>
    </source>
</evidence>
<dbReference type="PROSITE" id="PS50304">
    <property type="entry name" value="TUDOR"/>
    <property type="match status" value="1"/>
</dbReference>
<dbReference type="SMART" id="SM00333">
    <property type="entry name" value="TUDOR"/>
    <property type="match status" value="1"/>
</dbReference>
<sequence length="95" mass="10477">MVDFVSYAINDAAAELSKSQAGSSDQVSASPPVAELKQPKWKVGDKCMAMWSDDQNHYEATIEEILNDGTCTVTFEAYGNTDVTEVLSLFLIYQF</sequence>
<keyword evidence="5" id="KW-0539">Nucleus</keyword>
<accession>A0AAD9MT19</accession>
<keyword evidence="4" id="KW-0508">mRNA splicing</keyword>
<dbReference type="GO" id="GO:0003723">
    <property type="term" value="F:RNA binding"/>
    <property type="evidence" value="ECO:0007669"/>
    <property type="project" value="InterPro"/>
</dbReference>
<dbReference type="SUPFAM" id="SSF63748">
    <property type="entry name" value="Tudor/PWWP/MBT"/>
    <property type="match status" value="1"/>
</dbReference>
<evidence type="ECO:0000256" key="4">
    <source>
        <dbReference type="ARBA" id="ARBA00023187"/>
    </source>
</evidence>
<dbReference type="EMBL" id="JAODUP010000762">
    <property type="protein sequence ID" value="KAK2144385.1"/>
    <property type="molecule type" value="Genomic_DNA"/>
</dbReference>
<evidence type="ECO:0000256" key="3">
    <source>
        <dbReference type="ARBA" id="ARBA00022664"/>
    </source>
</evidence>
<evidence type="ECO:0000256" key="1">
    <source>
        <dbReference type="ARBA" id="ARBA00004408"/>
    </source>
</evidence>
<proteinExistence type="inferred from homology"/>
<dbReference type="GO" id="GO:0008380">
    <property type="term" value="P:RNA splicing"/>
    <property type="evidence" value="ECO:0007669"/>
    <property type="project" value="UniProtKB-KW"/>
</dbReference>
<dbReference type="GO" id="GO:0005737">
    <property type="term" value="C:cytoplasm"/>
    <property type="evidence" value="ECO:0007669"/>
    <property type="project" value="InterPro"/>
</dbReference>
<feature type="domain" description="Tudor" evidence="6">
    <location>
        <begin position="40"/>
        <end position="95"/>
    </location>
</feature>
<dbReference type="Pfam" id="PF06003">
    <property type="entry name" value="SMN_Tudor"/>
    <property type="match status" value="1"/>
</dbReference>
<evidence type="ECO:0000313" key="7">
    <source>
        <dbReference type="EMBL" id="KAK2144385.1"/>
    </source>
</evidence>
<keyword evidence="3" id="KW-0507">mRNA processing</keyword>
<comment type="subcellular location">
    <subcellularLocation>
        <location evidence="1">Nucleus</location>
        <location evidence="1">Cajal body</location>
    </subcellularLocation>
</comment>
<dbReference type="Gene3D" id="2.30.30.140">
    <property type="match status" value="1"/>
</dbReference>
<dbReference type="InterPro" id="IPR010304">
    <property type="entry name" value="SMN_Tudor"/>
</dbReference>
<evidence type="ECO:0000259" key="6">
    <source>
        <dbReference type="PROSITE" id="PS50304"/>
    </source>
</evidence>
<reference evidence="7" key="1">
    <citation type="journal article" date="2023" name="Mol. Biol. Evol.">
        <title>Third-Generation Sequencing Reveals the Adaptive Role of the Epigenome in Three Deep-Sea Polychaetes.</title>
        <authorList>
            <person name="Perez M."/>
            <person name="Aroh O."/>
            <person name="Sun Y."/>
            <person name="Lan Y."/>
            <person name="Juniper S.K."/>
            <person name="Young C.R."/>
            <person name="Angers B."/>
            <person name="Qian P.Y."/>
        </authorList>
    </citation>
    <scope>NUCLEOTIDE SEQUENCE</scope>
    <source>
        <strain evidence="7">P08H-3</strain>
    </source>
</reference>
<dbReference type="GO" id="GO:0015030">
    <property type="term" value="C:Cajal body"/>
    <property type="evidence" value="ECO:0007669"/>
    <property type="project" value="UniProtKB-SubCell"/>
</dbReference>
<dbReference type="AlphaFoldDB" id="A0AAD9MT19"/>
<name>A0AAD9MT19_9ANNE</name>
<comment type="caution">
    <text evidence="7">The sequence shown here is derived from an EMBL/GenBank/DDBJ whole genome shotgun (WGS) entry which is preliminary data.</text>
</comment>
<dbReference type="CDD" id="cd20399">
    <property type="entry name" value="Tudor_SPF30"/>
    <property type="match status" value="1"/>
</dbReference>
<protein>
    <recommendedName>
        <fullName evidence="6">Tudor domain-containing protein</fullName>
    </recommendedName>
</protein>
<gene>
    <name evidence="7" type="ORF">LSH36_762g00016</name>
</gene>
<organism evidence="7 8">
    <name type="scientific">Paralvinella palmiformis</name>
    <dbReference type="NCBI Taxonomy" id="53620"/>
    <lineage>
        <taxon>Eukaryota</taxon>
        <taxon>Metazoa</taxon>
        <taxon>Spiralia</taxon>
        <taxon>Lophotrochozoa</taxon>
        <taxon>Annelida</taxon>
        <taxon>Polychaeta</taxon>
        <taxon>Sedentaria</taxon>
        <taxon>Canalipalpata</taxon>
        <taxon>Terebellida</taxon>
        <taxon>Terebelliformia</taxon>
        <taxon>Alvinellidae</taxon>
        <taxon>Paralvinella</taxon>
    </lineage>
</organism>